<keyword evidence="2" id="KW-0964">Secreted</keyword>
<proteinExistence type="predicted"/>
<dbReference type="Pfam" id="PF24517">
    <property type="entry name" value="CBM96"/>
    <property type="match status" value="4"/>
</dbReference>
<keyword evidence="7" id="KW-1185">Reference proteome</keyword>
<feature type="domain" description="Carbohydrate-binding module family 96" evidence="5">
    <location>
        <begin position="626"/>
        <end position="785"/>
    </location>
</feature>
<feature type="domain" description="Carbohydrate-binding module family 96" evidence="5">
    <location>
        <begin position="76"/>
        <end position="241"/>
    </location>
</feature>
<sequence length="802" mass="86538">MHVAPERTGARASECHCMHPASPWKKSLRSLLIAPLVAGLVPGCGSGEAPPEPAPPSARVQASPLLTTPTPKQLILEPEADTYVRPANPTTNFGTAQDLWVDSNKAETYLRFNLSSLPAGAHIASVMLQALAFSGSSAGGDGSVYAHLVPDDTWSETGMTWNNRPAVTGDRLGSWWLWYASTSPKPSQVGLNFDPKLKAPVQQALDSDGLVSFRLMSPGYHTVYRSREHSVASERPKLIINYFEPGDPQVNTDLQVVALYPQADAQVLAGSPTTNSGKSMTMTVDRTAAESYLRFGLGSVPVNAQVVAVSLVATSYDGTAYAGADGNVYTRLVPDNTWSETGITWNNKPAASSDDLGSWLPWNHTGPYTTQVGINSSPKLVAPVQTALESDGMISLRLDSPGYRTLFHSREYTNTEARWPQLIVSYFIPPPCPTPVASAPTQVVLEPEADTYVWSANPATNYGTAQDLWVDSGKGETYLRFNLGNIPAGSHIASVRLEALSFNGSSAGGDGSVYAHLVPDDSWSETGMTWNNRPAVSGSDLGSWWLWNANTSPKPLQLGVNADAKLKAPVQQALDSDGRISFRLRSPGYHTVYRSREYGVASERPRLVVSYFGPDDAQVTSHLEAASFFPVADTSVWKSNSNANAGTSMALTVDRADAESFLRFDLSSLPPTVQVASVVLVTTSSGGDLTAGADTNVYTRWVPDNTWSETAMTWNTRPSVFSCELGSWQFPSRPVPYTTQVGINASPLLVPIVQETLSMNGQLSLRLDSPGSRSVYDSREYSNTSARWPRLIVYYSNPTATP</sequence>
<evidence type="ECO:0000256" key="2">
    <source>
        <dbReference type="ARBA" id="ARBA00022525"/>
    </source>
</evidence>
<reference evidence="7" key="1">
    <citation type="submission" date="2018-09" db="EMBL/GenBank/DDBJ databases">
        <authorList>
            <person name="Livingstone P.G."/>
            <person name="Whitworth D.E."/>
        </authorList>
    </citation>
    <scope>NUCLEOTIDE SEQUENCE [LARGE SCALE GENOMIC DNA]</scope>
    <source>
        <strain evidence="7">AB047A</strain>
    </source>
</reference>
<feature type="domain" description="Carbohydrate-binding module family 96" evidence="5">
    <location>
        <begin position="443"/>
        <end position="610"/>
    </location>
</feature>
<comment type="subcellular location">
    <subcellularLocation>
        <location evidence="1">Secreted</location>
    </subcellularLocation>
</comment>
<dbReference type="EMBL" id="RAWM01000066">
    <property type="protein sequence ID" value="RKH65905.1"/>
    <property type="molecule type" value="Genomic_DNA"/>
</dbReference>
<evidence type="ECO:0000256" key="4">
    <source>
        <dbReference type="SAM" id="MobiDB-lite"/>
    </source>
</evidence>
<evidence type="ECO:0000256" key="3">
    <source>
        <dbReference type="ARBA" id="ARBA00022729"/>
    </source>
</evidence>
<dbReference type="NCBIfam" id="NF033679">
    <property type="entry name" value="DNRLRE_dom"/>
    <property type="match status" value="4"/>
</dbReference>
<gene>
    <name evidence="6" type="ORF">D7X96_22780</name>
</gene>
<accession>A0A3A8QHW1</accession>
<feature type="domain" description="Carbohydrate-binding module family 96" evidence="5">
    <location>
        <begin position="257"/>
        <end position="424"/>
    </location>
</feature>
<dbReference type="Proteomes" id="UP000282656">
    <property type="component" value="Unassembled WGS sequence"/>
</dbReference>
<evidence type="ECO:0000256" key="1">
    <source>
        <dbReference type="ARBA" id="ARBA00004613"/>
    </source>
</evidence>
<organism evidence="6 7">
    <name type="scientific">Corallococcus interemptor</name>
    <dbReference type="NCBI Taxonomy" id="2316720"/>
    <lineage>
        <taxon>Bacteria</taxon>
        <taxon>Pseudomonadati</taxon>
        <taxon>Myxococcota</taxon>
        <taxon>Myxococcia</taxon>
        <taxon>Myxococcales</taxon>
        <taxon>Cystobacterineae</taxon>
        <taxon>Myxococcaceae</taxon>
        <taxon>Corallococcus</taxon>
    </lineage>
</organism>
<dbReference type="AlphaFoldDB" id="A0A3A8QHW1"/>
<dbReference type="GO" id="GO:0005576">
    <property type="term" value="C:extracellular region"/>
    <property type="evidence" value="ECO:0007669"/>
    <property type="project" value="UniProtKB-SubCell"/>
</dbReference>
<evidence type="ECO:0000259" key="5">
    <source>
        <dbReference type="Pfam" id="PF24517"/>
    </source>
</evidence>
<comment type="caution">
    <text evidence="6">The sequence shown here is derived from an EMBL/GenBank/DDBJ whole genome shotgun (WGS) entry which is preliminary data.</text>
</comment>
<evidence type="ECO:0000313" key="7">
    <source>
        <dbReference type="Proteomes" id="UP000282656"/>
    </source>
</evidence>
<dbReference type="InterPro" id="IPR055372">
    <property type="entry name" value="CBM96"/>
</dbReference>
<name>A0A3A8QHW1_9BACT</name>
<feature type="region of interest" description="Disordered" evidence="4">
    <location>
        <begin position="44"/>
        <end position="64"/>
    </location>
</feature>
<evidence type="ECO:0000313" key="6">
    <source>
        <dbReference type="EMBL" id="RKH65905.1"/>
    </source>
</evidence>
<protein>
    <submittedName>
        <fullName evidence="6">DNRLRE domain-containing protein</fullName>
    </submittedName>
</protein>
<keyword evidence="3" id="KW-0732">Signal</keyword>